<dbReference type="Pfam" id="PF18269">
    <property type="entry name" value="T3SS_ATPase_C"/>
    <property type="match status" value="1"/>
</dbReference>
<keyword evidence="5" id="KW-0067">ATP-binding</keyword>
<dbReference type="CDD" id="cd01136">
    <property type="entry name" value="ATPase_flagellum-secretory_path_III"/>
    <property type="match status" value="1"/>
</dbReference>
<dbReference type="InterPro" id="IPR040627">
    <property type="entry name" value="T3SS_ATPase_C"/>
</dbReference>
<dbReference type="SUPFAM" id="SSF52540">
    <property type="entry name" value="P-loop containing nucleoside triphosphate hydrolases"/>
    <property type="match status" value="1"/>
</dbReference>
<dbReference type="NCBIfam" id="TIGR01026">
    <property type="entry name" value="fliI_yscN"/>
    <property type="match status" value="1"/>
</dbReference>
<dbReference type="InterPro" id="IPR003593">
    <property type="entry name" value="AAA+_ATPase"/>
</dbReference>
<dbReference type="InterPro" id="IPR000194">
    <property type="entry name" value="ATPase_F1/V1/A1_a/bsu_nucl-bd"/>
</dbReference>
<sequence>MTTQMTAFHSALRNLRLTRSVGRVAEISGGILGITGLAEVAGIGDRVEISRRNGAVLGGEVLQIDGSFIRVLPEVAPDGIALRDRAILRPASGFAPADHWVGRLIDPFGNPLDGKPLMPGPVETDVIQAPPPAAKRRPLGTRLNTGLAVTNTLLPMVEGQRVGLFAGSGVGKSRLMAQFAQAMEADVVVVALVGERGREVNDFVTRVLGESGMRRSVVVAATSDQSALTRRRCAWSAMAVAEYFRDSGKNVLFLVDSVTRFAEAHREIAVAAGEAPALRGFPPSVSPMIAGLCERSGPGPEGTGFITAIYSVLVAGSDMDEPIADLLRGVLDGHIVLDRDIAERGRFPSINVSRSVSRSLPDAATASQNALIADTRKYLGAYEHSEVMIRAGLYAEGVDQILDQAVKIWPDLDSFFAREEAGSIEDSFDRLELILRRASAGVQQRGSR</sequence>
<evidence type="ECO:0000256" key="3">
    <source>
        <dbReference type="ARBA" id="ARBA00022490"/>
    </source>
</evidence>
<organism evidence="10 11">
    <name type="scientific">Arenibacterium halophilum</name>
    <dbReference type="NCBI Taxonomy" id="2583821"/>
    <lineage>
        <taxon>Bacteria</taxon>
        <taxon>Pseudomonadati</taxon>
        <taxon>Pseudomonadota</taxon>
        <taxon>Alphaproteobacteria</taxon>
        <taxon>Rhodobacterales</taxon>
        <taxon>Paracoccaceae</taxon>
        <taxon>Arenibacterium</taxon>
    </lineage>
</organism>
<dbReference type="PANTHER" id="PTHR15184">
    <property type="entry name" value="ATP SYNTHASE"/>
    <property type="match status" value="1"/>
</dbReference>
<dbReference type="InterPro" id="IPR020003">
    <property type="entry name" value="ATPase_a/bsu_AS"/>
</dbReference>
<evidence type="ECO:0000256" key="6">
    <source>
        <dbReference type="ARBA" id="ARBA00022927"/>
    </source>
</evidence>
<dbReference type="SMART" id="SM00382">
    <property type="entry name" value="AAA"/>
    <property type="match status" value="1"/>
</dbReference>
<keyword evidence="3" id="KW-0963">Cytoplasm</keyword>
<keyword evidence="11" id="KW-1185">Reference proteome</keyword>
<evidence type="ECO:0000313" key="11">
    <source>
        <dbReference type="Proteomes" id="UP001191082"/>
    </source>
</evidence>
<proteinExistence type="predicted"/>
<dbReference type="EMBL" id="VCPC01000004">
    <property type="protein sequence ID" value="TMV10631.1"/>
    <property type="molecule type" value="Genomic_DNA"/>
</dbReference>
<dbReference type="PANTHER" id="PTHR15184:SF9">
    <property type="entry name" value="SPI-1 TYPE 3 SECRETION SYSTEM ATPASE"/>
    <property type="match status" value="1"/>
</dbReference>
<comment type="catalytic activity">
    <reaction evidence="8">
        <text>ATP + H2O + cellular proteinSide 1 = ADP + phosphate + cellular proteinSide 2.</text>
        <dbReference type="EC" id="7.4.2.8"/>
    </reaction>
</comment>
<dbReference type="PROSITE" id="PS00152">
    <property type="entry name" value="ATPASE_ALPHA_BETA"/>
    <property type="match status" value="1"/>
</dbReference>
<name>A0ABY2X6W8_9RHOB</name>
<dbReference type="Proteomes" id="UP001191082">
    <property type="component" value="Unassembled WGS sequence"/>
</dbReference>
<comment type="subcellular location">
    <subcellularLocation>
        <location evidence="1">Cytoplasm</location>
    </subcellularLocation>
</comment>
<evidence type="ECO:0000256" key="5">
    <source>
        <dbReference type="ARBA" id="ARBA00022840"/>
    </source>
</evidence>
<keyword evidence="2" id="KW-0813">Transport</keyword>
<keyword evidence="6" id="KW-0653">Protein transport</keyword>
<dbReference type="RefSeq" id="WP_138865204.1">
    <property type="nucleotide sequence ID" value="NZ_VCPC01000004.1"/>
</dbReference>
<feature type="domain" description="AAA+ ATPase" evidence="9">
    <location>
        <begin position="158"/>
        <end position="342"/>
    </location>
</feature>
<evidence type="ECO:0000256" key="1">
    <source>
        <dbReference type="ARBA" id="ARBA00004496"/>
    </source>
</evidence>
<gene>
    <name evidence="10" type="ORF">FGK64_17805</name>
</gene>
<evidence type="ECO:0000256" key="8">
    <source>
        <dbReference type="ARBA" id="ARBA00034006"/>
    </source>
</evidence>
<evidence type="ECO:0000313" key="10">
    <source>
        <dbReference type="EMBL" id="TMV10631.1"/>
    </source>
</evidence>
<reference evidence="10 11" key="1">
    <citation type="submission" date="2019-05" db="EMBL/GenBank/DDBJ databases">
        <title>Marivita sp. nov. isolated from sea sediment.</title>
        <authorList>
            <person name="Kim W."/>
        </authorList>
    </citation>
    <scope>NUCLEOTIDE SEQUENCE [LARGE SCALE GENOMIC DNA]</scope>
    <source>
        <strain evidence="10 11">CAU 1492</strain>
    </source>
</reference>
<evidence type="ECO:0000256" key="2">
    <source>
        <dbReference type="ARBA" id="ARBA00022448"/>
    </source>
</evidence>
<comment type="caution">
    <text evidence="10">The sequence shown here is derived from an EMBL/GenBank/DDBJ whole genome shotgun (WGS) entry which is preliminary data.</text>
</comment>
<dbReference type="InterPro" id="IPR005714">
    <property type="entry name" value="ATPase_T3SS_FliI/YscN"/>
</dbReference>
<evidence type="ECO:0000256" key="4">
    <source>
        <dbReference type="ARBA" id="ARBA00022741"/>
    </source>
</evidence>
<evidence type="ECO:0000259" key="9">
    <source>
        <dbReference type="SMART" id="SM00382"/>
    </source>
</evidence>
<dbReference type="InterPro" id="IPR027417">
    <property type="entry name" value="P-loop_NTPase"/>
</dbReference>
<keyword evidence="7" id="KW-1278">Translocase</keyword>
<dbReference type="InterPro" id="IPR050053">
    <property type="entry name" value="ATPase_alpha/beta_chains"/>
</dbReference>
<keyword evidence="4" id="KW-0547">Nucleotide-binding</keyword>
<protein>
    <submittedName>
        <fullName evidence="10">FliI/YscN family ATPase</fullName>
    </submittedName>
</protein>
<dbReference type="Pfam" id="PF00006">
    <property type="entry name" value="ATP-synt_ab"/>
    <property type="match status" value="1"/>
</dbReference>
<dbReference type="Gene3D" id="3.40.50.12240">
    <property type="match status" value="1"/>
</dbReference>
<evidence type="ECO:0000256" key="7">
    <source>
        <dbReference type="ARBA" id="ARBA00022967"/>
    </source>
</evidence>
<accession>A0ABY2X6W8</accession>